<evidence type="ECO:0000313" key="7">
    <source>
        <dbReference type="EMBL" id="KAH7205135.1"/>
    </source>
</evidence>
<dbReference type="PANTHER" id="PTHR46910:SF37">
    <property type="entry name" value="ZN(II)2CYS6 TRANSCRIPTION FACTOR (EUROFUNG)"/>
    <property type="match status" value="1"/>
</dbReference>
<feature type="compositionally biased region" description="Polar residues" evidence="6">
    <location>
        <begin position="1"/>
        <end position="19"/>
    </location>
</feature>
<evidence type="ECO:0000256" key="5">
    <source>
        <dbReference type="ARBA" id="ARBA00023242"/>
    </source>
</evidence>
<dbReference type="OrthoDB" id="5104314at2759"/>
<organism evidence="7 8">
    <name type="scientific">Fusarium redolens</name>
    <dbReference type="NCBI Taxonomy" id="48865"/>
    <lineage>
        <taxon>Eukaryota</taxon>
        <taxon>Fungi</taxon>
        <taxon>Dikarya</taxon>
        <taxon>Ascomycota</taxon>
        <taxon>Pezizomycotina</taxon>
        <taxon>Sordariomycetes</taxon>
        <taxon>Hypocreomycetidae</taxon>
        <taxon>Hypocreales</taxon>
        <taxon>Nectriaceae</taxon>
        <taxon>Fusarium</taxon>
        <taxon>Fusarium redolens species complex</taxon>
    </lineage>
</organism>
<dbReference type="GeneID" id="70230993"/>
<name>A0A9P9FWU5_FUSRE</name>
<evidence type="ECO:0000256" key="6">
    <source>
        <dbReference type="SAM" id="MobiDB-lite"/>
    </source>
</evidence>
<reference evidence="7" key="1">
    <citation type="journal article" date="2021" name="Nat. Commun.">
        <title>Genetic determinants of endophytism in the Arabidopsis root mycobiome.</title>
        <authorList>
            <person name="Mesny F."/>
            <person name="Miyauchi S."/>
            <person name="Thiergart T."/>
            <person name="Pickel B."/>
            <person name="Atanasova L."/>
            <person name="Karlsson M."/>
            <person name="Huettel B."/>
            <person name="Barry K.W."/>
            <person name="Haridas S."/>
            <person name="Chen C."/>
            <person name="Bauer D."/>
            <person name="Andreopoulos W."/>
            <person name="Pangilinan J."/>
            <person name="LaButti K."/>
            <person name="Riley R."/>
            <person name="Lipzen A."/>
            <person name="Clum A."/>
            <person name="Drula E."/>
            <person name="Henrissat B."/>
            <person name="Kohler A."/>
            <person name="Grigoriev I.V."/>
            <person name="Martin F.M."/>
            <person name="Hacquard S."/>
        </authorList>
    </citation>
    <scope>NUCLEOTIDE SEQUENCE</scope>
    <source>
        <strain evidence="7">MPI-CAGE-AT-0023</strain>
    </source>
</reference>
<comment type="caution">
    <text evidence="7">The sequence shown here is derived from an EMBL/GenBank/DDBJ whole genome shotgun (WGS) entry which is preliminary data.</text>
</comment>
<dbReference type="GO" id="GO:0003677">
    <property type="term" value="F:DNA binding"/>
    <property type="evidence" value="ECO:0007669"/>
    <property type="project" value="UniProtKB-KW"/>
</dbReference>
<keyword evidence="4" id="KW-0804">Transcription</keyword>
<evidence type="ECO:0008006" key="9">
    <source>
        <dbReference type="Google" id="ProtNLM"/>
    </source>
</evidence>
<evidence type="ECO:0000256" key="2">
    <source>
        <dbReference type="ARBA" id="ARBA00023015"/>
    </source>
</evidence>
<keyword evidence="2" id="KW-0805">Transcription regulation</keyword>
<dbReference type="InterPro" id="IPR050987">
    <property type="entry name" value="AtrR-like"/>
</dbReference>
<gene>
    <name evidence="7" type="ORF">BKA55DRAFT_722918</name>
</gene>
<keyword evidence="5" id="KW-0539">Nucleus</keyword>
<evidence type="ECO:0000256" key="3">
    <source>
        <dbReference type="ARBA" id="ARBA00023125"/>
    </source>
</evidence>
<evidence type="ECO:0000313" key="8">
    <source>
        <dbReference type="Proteomes" id="UP000720189"/>
    </source>
</evidence>
<keyword evidence="8" id="KW-1185">Reference proteome</keyword>
<evidence type="ECO:0000256" key="1">
    <source>
        <dbReference type="ARBA" id="ARBA00004123"/>
    </source>
</evidence>
<dbReference type="EMBL" id="JAGMUX010000040">
    <property type="protein sequence ID" value="KAH7205135.1"/>
    <property type="molecule type" value="Genomic_DNA"/>
</dbReference>
<dbReference type="AlphaFoldDB" id="A0A9P9FWU5"/>
<protein>
    <recommendedName>
        <fullName evidence="9">Transcription factor domain-containing protein</fullName>
    </recommendedName>
</protein>
<comment type="subcellular location">
    <subcellularLocation>
        <location evidence="1">Nucleus</location>
    </subcellularLocation>
</comment>
<dbReference type="PANTHER" id="PTHR46910">
    <property type="entry name" value="TRANSCRIPTION FACTOR PDR1"/>
    <property type="match status" value="1"/>
</dbReference>
<accession>A0A9P9FWU5</accession>
<sequence>MDTASQGPPTQRQSTSNATAALPVINVAAQQPAPAGKRVRRAYCPPQQVYNHNPDPTLSHDEQPSCSDPAPAQAHELSRPSPEVESDQESLDAALAGAASVSENISDPLLSPRTSVALDHAMLDANIGFPQEFWDFDTLGPSCNPPNELVAAEQLLALESPPVTEPSMTLGPMARPDARGSVGRIFGMDKLLSQPTSPAGAISSGIFHRKEKGSSQFLGFTSTAAILARCVYESRETGPRLSDSESLGFIVDSGPMCDEISCSDIPDVPRQQIPCSTLAVQYLNAFFEDTYPSHPVADQDEVRLILDRYVYNGHQSLGVLDRSILYLIMALGASSRSSPAATRSIDYEKLYALAWNLFPYAMATPSLASVQVLLLHVGTPQFTLLIAIVYFAAGTLQYPLEQLSMSQGRPPICQPSQCDTELFSGKLDLLQVSEISWPLSQVLIWKLGLARIQQKINNAFSTSTSPEQRSNCLEEADIELMKWKEELPLEFRPDQQMILDGDAHIDIYMLHLDYHNLLQMIHWSSTKHRPKASETDFAAPRMRASASICVGASLAVVRTLNAMTDANTRARSFR</sequence>
<feature type="region of interest" description="Disordered" evidence="6">
    <location>
        <begin position="1"/>
        <end position="99"/>
    </location>
</feature>
<dbReference type="GO" id="GO:0003700">
    <property type="term" value="F:DNA-binding transcription factor activity"/>
    <property type="evidence" value="ECO:0007669"/>
    <property type="project" value="InterPro"/>
</dbReference>
<proteinExistence type="predicted"/>
<evidence type="ECO:0000256" key="4">
    <source>
        <dbReference type="ARBA" id="ARBA00023163"/>
    </source>
</evidence>
<dbReference type="RefSeq" id="XP_046040907.1">
    <property type="nucleotide sequence ID" value="XM_046201039.1"/>
</dbReference>
<dbReference type="GO" id="GO:0005634">
    <property type="term" value="C:nucleus"/>
    <property type="evidence" value="ECO:0007669"/>
    <property type="project" value="UniProtKB-SubCell"/>
</dbReference>
<keyword evidence="3" id="KW-0238">DNA-binding</keyword>
<dbReference type="CDD" id="cd12148">
    <property type="entry name" value="fungal_TF_MHR"/>
    <property type="match status" value="1"/>
</dbReference>
<dbReference type="Proteomes" id="UP000720189">
    <property type="component" value="Unassembled WGS sequence"/>
</dbReference>